<gene>
    <name evidence="7" type="primary">NAD7</name>
</gene>
<dbReference type="GO" id="GO:0048038">
    <property type="term" value="F:quinone binding"/>
    <property type="evidence" value="ECO:0007669"/>
    <property type="project" value="InterPro"/>
</dbReference>
<evidence type="ECO:0000256" key="4">
    <source>
        <dbReference type="ARBA" id="ARBA00023027"/>
    </source>
</evidence>
<evidence type="ECO:0000256" key="2">
    <source>
        <dbReference type="ARBA" id="ARBA00022448"/>
    </source>
</evidence>
<dbReference type="GO" id="GO:0051287">
    <property type="term" value="F:NAD binding"/>
    <property type="evidence" value="ECO:0007669"/>
    <property type="project" value="InterPro"/>
</dbReference>
<dbReference type="NCBIfam" id="NF004739">
    <property type="entry name" value="PRK06075.1"/>
    <property type="match status" value="1"/>
</dbReference>
<sequence length="462" mass="53282">MCPCNYSAIELKILNVALPLSLRHNCKKTAVICVFLFNNAILGLWTHNNSSKLNKLEQTQTFMMNFGPQHPASHGVLRFVLQLEGEYIRHADANIGFLHRGTEKLIEQRTYLKSLPYFDRLDYVSMMSQEHAYCLAIENLLGSSTFTSFFVQVRALFDELTRLMNHFLGISTHSLDVGNMSPAFWAFEERERLMEFYERVSGARMHAAFYRPNDLDWTGLNYQFFIDLLFFLNNTYKSITEMFVILATNNIWRSRLVRIGVVDNAQVPLFAASGVVSRSAGFKKDLRILKTSTYSYYWFLKLRSFLGKMGDCYDRFIIRIREMLESVFIIYQIISNLLVVFESTTALPFWYNTESYVSATFTKSQFNKKSTSMEALITHFKHYSEGIKVPAGLVYQSVEAPKGEFGVSLISDGSSKPFRCKIRTPAYHHLQFMSSQIRGHFFADMITILGSQDIVFGEVIRQ</sequence>
<feature type="domain" description="NADH-quinone oxidoreductase subunit D" evidence="6">
    <location>
        <begin position="176"/>
        <end position="459"/>
    </location>
</feature>
<feature type="non-terminal residue" evidence="7">
    <location>
        <position position="462"/>
    </location>
</feature>
<dbReference type="InterPro" id="IPR014029">
    <property type="entry name" value="NADH_UbQ_OxRdtase_49kDa_CS"/>
</dbReference>
<evidence type="ECO:0000256" key="1">
    <source>
        <dbReference type="ARBA" id="ARBA00005769"/>
    </source>
</evidence>
<dbReference type="InterPro" id="IPR029014">
    <property type="entry name" value="NiFe-Hase_large"/>
</dbReference>
<dbReference type="GO" id="GO:0016651">
    <property type="term" value="F:oxidoreductase activity, acting on NAD(P)H"/>
    <property type="evidence" value="ECO:0007669"/>
    <property type="project" value="InterPro"/>
</dbReference>
<evidence type="ECO:0000256" key="3">
    <source>
        <dbReference type="ARBA" id="ARBA00022967"/>
    </source>
</evidence>
<keyword evidence="3 5" id="KW-1278">Translocase</keyword>
<dbReference type="PROSITE" id="PS00535">
    <property type="entry name" value="COMPLEX1_49K"/>
    <property type="match status" value="1"/>
</dbReference>
<dbReference type="GO" id="GO:0006120">
    <property type="term" value="P:mitochondrial electron transport, NADH to ubiquinone"/>
    <property type="evidence" value="ECO:0007669"/>
    <property type="project" value="TreeGrafter"/>
</dbReference>
<dbReference type="AlphaFoldDB" id="D1LDT9"/>
<dbReference type="GO" id="GO:0005739">
    <property type="term" value="C:mitochondrion"/>
    <property type="evidence" value="ECO:0007669"/>
    <property type="project" value="GOC"/>
</dbReference>
<accession>D1LDT9</accession>
<dbReference type="Gene3D" id="1.10.645.10">
    <property type="entry name" value="Cytochrome-c3 Hydrogenase, chain B"/>
    <property type="match status" value="1"/>
</dbReference>
<dbReference type="Pfam" id="PF00346">
    <property type="entry name" value="Complex1_49kDa"/>
    <property type="match status" value="1"/>
</dbReference>
<evidence type="ECO:0000259" key="6">
    <source>
        <dbReference type="Pfam" id="PF00346"/>
    </source>
</evidence>
<name>D1LDT9_EUPCR</name>
<keyword evidence="4 5" id="KW-0520">NAD</keyword>
<geneLocation type="mitochondrion" evidence="7"/>
<evidence type="ECO:0000313" key="7">
    <source>
        <dbReference type="EMBL" id="ACX31004.1"/>
    </source>
</evidence>
<comment type="similarity">
    <text evidence="1 5">Belongs to the complex I 49 kDa subunit family.</text>
</comment>
<reference evidence="7" key="1">
    <citation type="journal article" date="2009" name="BMC Genomics">
        <title>The mitochondrial genomes of the ciliates Euplotes minuta and Euplotes crassus.</title>
        <authorList>
            <person name="de Graaf R.M."/>
            <person name="van Alen T.A."/>
            <person name="Dutilh B.E."/>
            <person name="Kuiper J.W."/>
            <person name="van Zoggel H.J."/>
            <person name="Huynh M.B."/>
            <person name="Gortz H.D."/>
            <person name="Huynen M.A."/>
            <person name="Hackstein J.H."/>
        </authorList>
    </citation>
    <scope>NUCLEOTIDE SEQUENCE</scope>
</reference>
<keyword evidence="2 5" id="KW-0813">Transport</keyword>
<dbReference type="InterPro" id="IPR022885">
    <property type="entry name" value="NDH1_su_D/H"/>
</dbReference>
<dbReference type="PANTHER" id="PTHR11993">
    <property type="entry name" value="NADH-UBIQUINONE OXIDOREDUCTASE 49 KDA SUBUNIT"/>
    <property type="match status" value="1"/>
</dbReference>
<protein>
    <submittedName>
        <fullName evidence="7">NADH dehydrogenase subunit 7</fullName>
    </submittedName>
</protein>
<evidence type="ECO:0000256" key="5">
    <source>
        <dbReference type="RuleBase" id="RU003685"/>
    </source>
</evidence>
<dbReference type="SUPFAM" id="SSF56762">
    <property type="entry name" value="HydB/Nqo4-like"/>
    <property type="match status" value="1"/>
</dbReference>
<keyword evidence="7" id="KW-0496">Mitochondrion</keyword>
<dbReference type="PANTHER" id="PTHR11993:SF10">
    <property type="entry name" value="NADH DEHYDROGENASE [UBIQUINONE] IRON-SULFUR PROTEIN 2, MITOCHONDRIAL"/>
    <property type="match status" value="1"/>
</dbReference>
<organism evidence="7">
    <name type="scientific">Euplotes crassus</name>
    <dbReference type="NCBI Taxonomy" id="5936"/>
    <lineage>
        <taxon>Eukaryota</taxon>
        <taxon>Sar</taxon>
        <taxon>Alveolata</taxon>
        <taxon>Ciliophora</taxon>
        <taxon>Intramacronucleata</taxon>
        <taxon>Spirotrichea</taxon>
        <taxon>Hypotrichia</taxon>
        <taxon>Euplotida</taxon>
        <taxon>Euplotidae</taxon>
        <taxon>Moneuplotes</taxon>
    </lineage>
</organism>
<proteinExistence type="inferred from homology"/>
<dbReference type="EMBL" id="GQ903131">
    <property type="protein sequence ID" value="ACX31004.1"/>
    <property type="molecule type" value="Genomic_DNA"/>
</dbReference>
<dbReference type="InterPro" id="IPR001135">
    <property type="entry name" value="NADH_Q_OxRdtase_suD"/>
</dbReference>